<protein>
    <submittedName>
        <fullName evidence="1">Uncharacterized protein</fullName>
    </submittedName>
</protein>
<evidence type="ECO:0000313" key="1">
    <source>
        <dbReference type="EMBL" id="UJG41805.1"/>
    </source>
</evidence>
<proteinExistence type="predicted"/>
<dbReference type="AlphaFoldDB" id="A0A9Y1BMW8"/>
<accession>A0A9Y1BMW8</accession>
<organism evidence="1">
    <name type="scientific">Candidatus Heimdallarchaeum aukensis</name>
    <dbReference type="NCBI Taxonomy" id="2876573"/>
    <lineage>
        <taxon>Archaea</taxon>
        <taxon>Promethearchaeati</taxon>
        <taxon>Candidatus Heimdallarchaeota</taxon>
        <taxon>Candidatus Heimdallarchaeia (ex Rinke et al. 2021) (nom. nud.)</taxon>
        <taxon>Candidatus Heimdallarchaeales</taxon>
        <taxon>Candidatus Heimdallarchaeaceae</taxon>
        <taxon>Candidatus Heimdallarchaeum</taxon>
    </lineage>
</organism>
<reference evidence="1" key="1">
    <citation type="journal article" date="2022" name="Nat. Microbiol.">
        <title>Unique mobile elements and scalable gene flow at the prokaryote-eukaryote boundary revealed by circularized Asgard archaea genomes.</title>
        <authorList>
            <person name="Wu F."/>
            <person name="Speth D.R."/>
            <person name="Philosof A."/>
            <person name="Cremiere A."/>
            <person name="Narayanan A."/>
            <person name="Barco R.A."/>
            <person name="Connon S.A."/>
            <person name="Amend J.P."/>
            <person name="Antoshechkin I.A."/>
            <person name="Orphan V.J."/>
        </authorList>
    </citation>
    <scope>NUCLEOTIDE SEQUENCE</scope>
    <source>
        <strain evidence="1">PM71</strain>
    </source>
</reference>
<name>A0A9Y1BMW8_9ARCH</name>
<dbReference type="EMBL" id="CP084166">
    <property type="protein sequence ID" value="UJG41805.1"/>
    <property type="molecule type" value="Genomic_DNA"/>
</dbReference>
<gene>
    <name evidence="1" type="ORF">K9W45_04920</name>
</gene>
<dbReference type="Proteomes" id="UP001201020">
    <property type="component" value="Chromosome"/>
</dbReference>
<sequence>MWIRQPCPMTRILDEKVYCILDGDFDEVMPVKFDDISIITKEVLSKLDSPLYCINAVIESKDHYICCPTKKKIIEIKGNKIEKELFESVLSALLFLDPSQDMCSECLYKAFSTLDYEKERKNLVNSPSLQ</sequence>